<dbReference type="PRINTS" id="PR00318">
    <property type="entry name" value="GPROTEINA"/>
</dbReference>
<gene>
    <name evidence="16" type="ORF">BSL78_18724</name>
</gene>
<evidence type="ECO:0000256" key="6">
    <source>
        <dbReference type="ARBA" id="ARBA00022723"/>
    </source>
</evidence>
<evidence type="ECO:0000313" key="17">
    <source>
        <dbReference type="Proteomes" id="UP000230750"/>
    </source>
</evidence>
<evidence type="ECO:0000256" key="10">
    <source>
        <dbReference type="ARBA" id="ARBA00023136"/>
    </source>
</evidence>
<keyword evidence="8 15" id="KW-0460">Magnesium</keyword>
<dbReference type="PANTHER" id="PTHR10218:SF360">
    <property type="entry name" value="GUANINE NUCLEOTIDE-BINDING PROTEIN SUBUNIT ALPHA HOMOLOG"/>
    <property type="match status" value="1"/>
</dbReference>
<dbReference type="FunFam" id="3.40.50.300:FF:000754">
    <property type="entry name" value="Guanine nucleotide-binding protein subunit alpha-13"/>
    <property type="match status" value="1"/>
</dbReference>
<accession>A0A2G8K8U7</accession>
<evidence type="ECO:0000313" key="16">
    <source>
        <dbReference type="EMBL" id="PIK44400.1"/>
    </source>
</evidence>
<comment type="subcellular location">
    <subcellularLocation>
        <location evidence="1">Cytoplasm</location>
    </subcellularLocation>
    <subcellularLocation>
        <location evidence="2">Membrane</location>
        <topology evidence="2">Lipid-anchor</topology>
    </subcellularLocation>
</comment>
<protein>
    <submittedName>
        <fullName evidence="16">Guanine nucleotide-binding protein G(12) alpha subunit</fullName>
    </submittedName>
</protein>
<dbReference type="PROSITE" id="PS51882">
    <property type="entry name" value="G_ALPHA"/>
    <property type="match status" value="1"/>
</dbReference>
<evidence type="ECO:0000256" key="3">
    <source>
        <dbReference type="ARBA" id="ARBA00010405"/>
    </source>
</evidence>
<comment type="caution">
    <text evidence="16">The sequence shown here is derived from an EMBL/GenBank/DDBJ whole genome shotgun (WGS) entry which is preliminary data.</text>
</comment>
<keyword evidence="6 15" id="KW-0479">Metal-binding</keyword>
<dbReference type="InterPro" id="IPR011025">
    <property type="entry name" value="GproteinA_insert"/>
</dbReference>
<evidence type="ECO:0000256" key="2">
    <source>
        <dbReference type="ARBA" id="ARBA00004635"/>
    </source>
</evidence>
<dbReference type="Gene3D" id="3.40.50.300">
    <property type="entry name" value="P-loop containing nucleotide triphosphate hydrolases"/>
    <property type="match status" value="1"/>
</dbReference>
<evidence type="ECO:0000256" key="4">
    <source>
        <dbReference type="ARBA" id="ARBA00022490"/>
    </source>
</evidence>
<feature type="binding site" evidence="14">
    <location>
        <begin position="181"/>
        <end position="187"/>
    </location>
    <ligand>
        <name>GTP</name>
        <dbReference type="ChEBI" id="CHEBI:37565"/>
    </ligand>
</feature>
<dbReference type="AlphaFoldDB" id="A0A2G8K8U7"/>
<dbReference type="GO" id="GO:0007188">
    <property type="term" value="P:adenylate cyclase-modulating G protein-coupled receptor signaling pathway"/>
    <property type="evidence" value="ECO:0007669"/>
    <property type="project" value="TreeGrafter"/>
</dbReference>
<keyword evidence="13" id="KW-0449">Lipoprotein</keyword>
<dbReference type="GO" id="GO:0031526">
    <property type="term" value="C:brush border membrane"/>
    <property type="evidence" value="ECO:0007669"/>
    <property type="project" value="TreeGrafter"/>
</dbReference>
<dbReference type="InterPro" id="IPR001019">
    <property type="entry name" value="Gprotein_alpha_su"/>
</dbReference>
<dbReference type="FunFam" id="3.40.50.300:FF:000692">
    <property type="entry name" value="Guanine nucleotide-binding protein subunit alpha"/>
    <property type="match status" value="1"/>
</dbReference>
<dbReference type="SUPFAM" id="SSF52540">
    <property type="entry name" value="P-loop containing nucleoside triphosphate hydrolases"/>
    <property type="match status" value="1"/>
</dbReference>
<feature type="binding site" evidence="14">
    <location>
        <begin position="156"/>
        <end position="157"/>
    </location>
    <ligand>
        <name>GTP</name>
        <dbReference type="ChEBI" id="CHEBI:37565"/>
    </ligand>
</feature>
<dbReference type="Pfam" id="PF00503">
    <property type="entry name" value="G-alpha"/>
    <property type="match status" value="1"/>
</dbReference>
<comment type="similarity">
    <text evidence="3">Belongs to the G-alpha family. G(12) subfamily.</text>
</comment>
<keyword evidence="11" id="KW-0564">Palmitate</keyword>
<evidence type="ECO:0000256" key="7">
    <source>
        <dbReference type="ARBA" id="ARBA00022741"/>
    </source>
</evidence>
<evidence type="ECO:0000256" key="5">
    <source>
        <dbReference type="ARBA" id="ARBA00022553"/>
    </source>
</evidence>
<keyword evidence="10" id="KW-0472">Membrane</keyword>
<dbReference type="GO" id="GO:0003924">
    <property type="term" value="F:GTPase activity"/>
    <property type="evidence" value="ECO:0007669"/>
    <property type="project" value="InterPro"/>
</dbReference>
<dbReference type="InterPro" id="IPR027417">
    <property type="entry name" value="P-loop_NTPase"/>
</dbReference>
<evidence type="ECO:0000256" key="12">
    <source>
        <dbReference type="ARBA" id="ARBA00023224"/>
    </source>
</evidence>
<name>A0A2G8K8U7_STIJA</name>
<dbReference type="PRINTS" id="PR00440">
    <property type="entry name" value="GPROTEINA12"/>
</dbReference>
<evidence type="ECO:0000256" key="1">
    <source>
        <dbReference type="ARBA" id="ARBA00004496"/>
    </source>
</evidence>
<evidence type="ECO:0000256" key="14">
    <source>
        <dbReference type="PIRSR" id="PIRSR601019-1"/>
    </source>
</evidence>
<proteinExistence type="inferred from homology"/>
<feature type="binding site" evidence="15">
    <location>
        <position position="52"/>
    </location>
    <ligand>
        <name>Mg(2+)</name>
        <dbReference type="ChEBI" id="CHEBI:18420"/>
    </ligand>
</feature>
<keyword evidence="5" id="KW-0597">Phosphoprotein</keyword>
<reference evidence="16 17" key="1">
    <citation type="journal article" date="2017" name="PLoS Biol.">
        <title>The sea cucumber genome provides insights into morphological evolution and visceral regeneration.</title>
        <authorList>
            <person name="Zhang X."/>
            <person name="Sun L."/>
            <person name="Yuan J."/>
            <person name="Sun Y."/>
            <person name="Gao Y."/>
            <person name="Zhang L."/>
            <person name="Li S."/>
            <person name="Dai H."/>
            <person name="Hamel J.F."/>
            <person name="Liu C."/>
            <person name="Yu Y."/>
            <person name="Liu S."/>
            <person name="Lin W."/>
            <person name="Guo K."/>
            <person name="Jin S."/>
            <person name="Xu P."/>
            <person name="Storey K.B."/>
            <person name="Huan P."/>
            <person name="Zhang T."/>
            <person name="Zhou Y."/>
            <person name="Zhang J."/>
            <person name="Lin C."/>
            <person name="Li X."/>
            <person name="Xing L."/>
            <person name="Huo D."/>
            <person name="Sun M."/>
            <person name="Wang L."/>
            <person name="Mercier A."/>
            <person name="Li F."/>
            <person name="Yang H."/>
            <person name="Xiang J."/>
        </authorList>
    </citation>
    <scope>NUCLEOTIDE SEQUENCE [LARGE SCALE GENOMIC DNA]</scope>
    <source>
        <strain evidence="16">Shaxun</strain>
        <tissue evidence="16">Muscle</tissue>
    </source>
</reference>
<sequence>MASLLFSCCLSPEEKDQHSKSKAIDRDIQKHKQQLRREVKVLLLGAGESGKSTFLKQMKIIHGQEFVDSDIKEFRTIIYGNIIKGMKVLADARSKLNIQWGDEKCEKYAQTILSYDSSRALEPAVFQQYVQPCKVLWQDSGIRSAFERKREFQLADSVKYFLDEIDRIGKRDFTPTQKDILHSRKATKGISEKVIEVKNVPFRFVDVGGQRSQRQKWFQCFENVTSILFLVSSSEFDQVLMEDRVTNRLFESCNIFDTIVNHRYFVEVSIILFLNKSDLLEQKVKRISIKDYFPAYNLDPHNVNQVQNFILNMFDARRRERSKALFHHFTTAVDTDNIKYVFTFVRDTILSENLRRLMLQ</sequence>
<dbReference type="STRING" id="307972.A0A2G8K8U7"/>
<evidence type="ECO:0000256" key="13">
    <source>
        <dbReference type="ARBA" id="ARBA00023288"/>
    </source>
</evidence>
<evidence type="ECO:0000256" key="9">
    <source>
        <dbReference type="ARBA" id="ARBA00023134"/>
    </source>
</evidence>
<keyword evidence="7 14" id="KW-0547">Nucleotide-binding</keyword>
<dbReference type="GO" id="GO:0005525">
    <property type="term" value="F:GTP binding"/>
    <property type="evidence" value="ECO:0007669"/>
    <property type="project" value="UniProtKB-KW"/>
</dbReference>
<dbReference type="InterPro" id="IPR000469">
    <property type="entry name" value="Gprotein_alpha_12/13"/>
</dbReference>
<evidence type="ECO:0000256" key="11">
    <source>
        <dbReference type="ARBA" id="ARBA00023139"/>
    </source>
</evidence>
<keyword evidence="4" id="KW-0963">Cytoplasm</keyword>
<evidence type="ECO:0000256" key="15">
    <source>
        <dbReference type="PIRSR" id="PIRSR601019-2"/>
    </source>
</evidence>
<dbReference type="FunFam" id="1.10.400.10:FF:000004">
    <property type="entry name" value="Guanine nucleotide-binding protein subunit alpha-12"/>
    <property type="match status" value="1"/>
</dbReference>
<keyword evidence="9 14" id="KW-0342">GTP-binding</keyword>
<dbReference type="OrthoDB" id="5817230at2759"/>
<dbReference type="GO" id="GO:0005834">
    <property type="term" value="C:heterotrimeric G-protein complex"/>
    <property type="evidence" value="ECO:0007669"/>
    <property type="project" value="TreeGrafter"/>
</dbReference>
<dbReference type="CDD" id="cd00066">
    <property type="entry name" value="G-alpha"/>
    <property type="match status" value="1"/>
</dbReference>
<dbReference type="GO" id="GO:0046872">
    <property type="term" value="F:metal ion binding"/>
    <property type="evidence" value="ECO:0007669"/>
    <property type="project" value="UniProtKB-KW"/>
</dbReference>
<feature type="binding site" evidence="14">
    <location>
        <position position="332"/>
    </location>
    <ligand>
        <name>GTP</name>
        <dbReference type="ChEBI" id="CHEBI:37565"/>
    </ligand>
</feature>
<keyword evidence="12" id="KW-0807">Transducer</keyword>
<dbReference type="SUPFAM" id="SSF47895">
    <property type="entry name" value="Transducin (alpha subunit), insertion domain"/>
    <property type="match status" value="1"/>
</dbReference>
<dbReference type="GO" id="GO:0007266">
    <property type="term" value="P:Rho protein signal transduction"/>
    <property type="evidence" value="ECO:0007669"/>
    <property type="project" value="InterPro"/>
</dbReference>
<feature type="binding site" evidence="14">
    <location>
        <begin position="275"/>
        <end position="278"/>
    </location>
    <ligand>
        <name>GTP</name>
        <dbReference type="ChEBI" id="CHEBI:37565"/>
    </ligand>
</feature>
<dbReference type="EMBL" id="MRZV01000778">
    <property type="protein sequence ID" value="PIK44400.1"/>
    <property type="molecule type" value="Genomic_DNA"/>
</dbReference>
<evidence type="ECO:0000256" key="8">
    <source>
        <dbReference type="ARBA" id="ARBA00022842"/>
    </source>
</evidence>
<dbReference type="Proteomes" id="UP000230750">
    <property type="component" value="Unassembled WGS sequence"/>
</dbReference>
<organism evidence="16 17">
    <name type="scientific">Stichopus japonicus</name>
    <name type="common">Sea cucumber</name>
    <dbReference type="NCBI Taxonomy" id="307972"/>
    <lineage>
        <taxon>Eukaryota</taxon>
        <taxon>Metazoa</taxon>
        <taxon>Echinodermata</taxon>
        <taxon>Eleutherozoa</taxon>
        <taxon>Echinozoa</taxon>
        <taxon>Holothuroidea</taxon>
        <taxon>Aspidochirotacea</taxon>
        <taxon>Aspidochirotida</taxon>
        <taxon>Stichopodidae</taxon>
        <taxon>Apostichopus</taxon>
    </lineage>
</organism>
<dbReference type="Gene3D" id="1.10.400.10">
    <property type="entry name" value="GI Alpha 1, domain 2-like"/>
    <property type="match status" value="1"/>
</dbReference>
<dbReference type="SMART" id="SM00275">
    <property type="entry name" value="G_alpha"/>
    <property type="match status" value="1"/>
</dbReference>
<dbReference type="GO" id="GO:0031752">
    <property type="term" value="F:D5 dopamine receptor binding"/>
    <property type="evidence" value="ECO:0007669"/>
    <property type="project" value="TreeGrafter"/>
</dbReference>
<dbReference type="GO" id="GO:0031683">
    <property type="term" value="F:G-protein beta/gamma-subunit complex binding"/>
    <property type="evidence" value="ECO:0007669"/>
    <property type="project" value="InterPro"/>
</dbReference>
<dbReference type="PANTHER" id="PTHR10218">
    <property type="entry name" value="GTP-BINDING PROTEIN ALPHA SUBUNIT"/>
    <property type="match status" value="1"/>
</dbReference>
<feature type="binding site" evidence="14">
    <location>
        <begin position="206"/>
        <end position="210"/>
    </location>
    <ligand>
        <name>GTP</name>
        <dbReference type="ChEBI" id="CHEBI:37565"/>
    </ligand>
</feature>
<dbReference type="GO" id="GO:0005737">
    <property type="term" value="C:cytoplasm"/>
    <property type="evidence" value="ECO:0007669"/>
    <property type="project" value="UniProtKB-SubCell"/>
</dbReference>
<feature type="binding site" evidence="15">
    <location>
        <position position="187"/>
    </location>
    <ligand>
        <name>Mg(2+)</name>
        <dbReference type="ChEBI" id="CHEBI:18420"/>
    </ligand>
</feature>
<feature type="binding site" evidence="14">
    <location>
        <begin position="48"/>
        <end position="53"/>
    </location>
    <ligand>
        <name>GTP</name>
        <dbReference type="ChEBI" id="CHEBI:37565"/>
    </ligand>
</feature>
<keyword evidence="17" id="KW-1185">Reference proteome</keyword>